<dbReference type="AlphaFoldDB" id="A0A8R2NRT7"/>
<dbReference type="OrthoDB" id="6683395at2759"/>
<proteinExistence type="predicted"/>
<dbReference type="EnsemblMetazoa" id="XM_016806823.2">
    <property type="protein sequence ID" value="XP_016662312.1"/>
    <property type="gene ID" value="LOC107884527"/>
</dbReference>
<reference evidence="2" key="2">
    <citation type="submission" date="2022-06" db="UniProtKB">
        <authorList>
            <consortium name="EnsemblMetazoa"/>
        </authorList>
    </citation>
    <scope>IDENTIFICATION</scope>
</reference>
<evidence type="ECO:0000256" key="1">
    <source>
        <dbReference type="SAM" id="Phobius"/>
    </source>
</evidence>
<evidence type="ECO:0000313" key="2">
    <source>
        <dbReference type="EnsemblMetazoa" id="XP_029346455.1"/>
    </source>
</evidence>
<accession>A0A8R2NRT7</accession>
<evidence type="ECO:0000313" key="3">
    <source>
        <dbReference type="Proteomes" id="UP000007819"/>
    </source>
</evidence>
<keyword evidence="1" id="KW-0812">Transmembrane</keyword>
<keyword evidence="1" id="KW-0472">Membrane</keyword>
<reference evidence="3" key="1">
    <citation type="submission" date="2010-06" db="EMBL/GenBank/DDBJ databases">
        <authorList>
            <person name="Jiang H."/>
            <person name="Abraham K."/>
            <person name="Ali S."/>
            <person name="Alsbrooks S.L."/>
            <person name="Anim B.N."/>
            <person name="Anosike U.S."/>
            <person name="Attaway T."/>
            <person name="Bandaranaike D.P."/>
            <person name="Battles P.K."/>
            <person name="Bell S.N."/>
            <person name="Bell A.V."/>
            <person name="Beltran B."/>
            <person name="Bickham C."/>
            <person name="Bustamante Y."/>
            <person name="Caleb T."/>
            <person name="Canada A."/>
            <person name="Cardenas V."/>
            <person name="Carter K."/>
            <person name="Chacko J."/>
            <person name="Chandrabose M.N."/>
            <person name="Chavez D."/>
            <person name="Chavez A."/>
            <person name="Chen L."/>
            <person name="Chu H.-S."/>
            <person name="Claassen K.J."/>
            <person name="Cockrell R."/>
            <person name="Collins M."/>
            <person name="Cooper J.A."/>
            <person name="Cree A."/>
            <person name="Curry S.M."/>
            <person name="Da Y."/>
            <person name="Dao M.D."/>
            <person name="Das B."/>
            <person name="Davila M.-L."/>
            <person name="Davy-Carroll L."/>
            <person name="Denson S."/>
            <person name="Dinh H."/>
            <person name="Ebong V.E."/>
            <person name="Edwards J.R."/>
            <person name="Egan A."/>
            <person name="El-Daye J."/>
            <person name="Escobedo L."/>
            <person name="Fernandez S."/>
            <person name="Fernando P.R."/>
            <person name="Flagg N."/>
            <person name="Forbes L.D."/>
            <person name="Fowler R.G."/>
            <person name="Fu Q."/>
            <person name="Gabisi R.A."/>
            <person name="Ganer J."/>
            <person name="Garbino Pronczuk A."/>
            <person name="Garcia R.M."/>
            <person name="Garner T."/>
            <person name="Garrett T.E."/>
            <person name="Gonzalez D.A."/>
            <person name="Hamid H."/>
            <person name="Hawkins E.S."/>
            <person name="Hirani K."/>
            <person name="Hogues M.E."/>
            <person name="Hollins B."/>
            <person name="Hsiao C.-H."/>
            <person name="Jabil R."/>
            <person name="James M.L."/>
            <person name="Jhangiani S.N."/>
            <person name="Johnson B."/>
            <person name="Johnson Q."/>
            <person name="Joshi V."/>
            <person name="Kalu J.B."/>
            <person name="Kam C."/>
            <person name="Kashfia A."/>
            <person name="Keebler J."/>
            <person name="Kisamo H."/>
            <person name="Kovar C.L."/>
            <person name="Lago L.A."/>
            <person name="Lai C.-Y."/>
            <person name="Laidlaw J."/>
            <person name="Lara F."/>
            <person name="Le T.-K."/>
            <person name="Lee S.L."/>
            <person name="Legall F.H."/>
            <person name="Lemon S.J."/>
            <person name="Lewis L.R."/>
            <person name="Li B."/>
            <person name="Liu Y."/>
            <person name="Liu Y.-S."/>
            <person name="Lopez J."/>
            <person name="Lozado R.J."/>
            <person name="Lu J."/>
            <person name="Madu R.C."/>
            <person name="Maheshwari M."/>
            <person name="Maheshwari R."/>
            <person name="Malloy K."/>
            <person name="Martinez E."/>
            <person name="Mathew T."/>
            <person name="Mercado I.C."/>
            <person name="Mercado C."/>
            <person name="Meyer B."/>
            <person name="Montgomery K."/>
            <person name="Morgan M.B."/>
            <person name="Munidasa M."/>
            <person name="Nazareth L.V."/>
            <person name="Nelson J."/>
            <person name="Ng B.M."/>
            <person name="Nguyen N.B."/>
            <person name="Nguyen P.Q."/>
            <person name="Nguyen T."/>
            <person name="Obregon M."/>
            <person name="Okwuonu G.O."/>
            <person name="Onwere C.G."/>
            <person name="Orozco G."/>
            <person name="Parra A."/>
            <person name="Patel S."/>
            <person name="Patil S."/>
            <person name="Perez A."/>
            <person name="Perez Y."/>
            <person name="Pham C."/>
            <person name="Primus E.L."/>
            <person name="Pu L.-L."/>
            <person name="Puazo M."/>
            <person name="Qin X."/>
            <person name="Quiroz J.B."/>
            <person name="Reese J."/>
            <person name="Richards S."/>
            <person name="Rives C.M."/>
            <person name="Robberts R."/>
            <person name="Ruiz S.J."/>
            <person name="Ruiz M.J."/>
            <person name="Santibanez J."/>
            <person name="Schneider B.W."/>
            <person name="Sisson I."/>
            <person name="Smith M."/>
            <person name="Sodergren E."/>
            <person name="Song X.-Z."/>
            <person name="Song B.B."/>
            <person name="Summersgill H."/>
            <person name="Thelus R."/>
            <person name="Thornton R.D."/>
            <person name="Trejos Z.Y."/>
            <person name="Usmani K."/>
            <person name="Vattathil S."/>
            <person name="Villasana D."/>
            <person name="Walker D.L."/>
            <person name="Wang S."/>
            <person name="Wang K."/>
            <person name="White C.S."/>
            <person name="Williams A.C."/>
            <person name="Williamson J."/>
            <person name="Wilson K."/>
            <person name="Woghiren I.O."/>
            <person name="Woodworth J.R."/>
            <person name="Worley K.C."/>
            <person name="Wright R.A."/>
            <person name="Wu W."/>
            <person name="Young L."/>
            <person name="Zhang L."/>
            <person name="Zhang J."/>
            <person name="Zhu Y."/>
            <person name="Muzny D.M."/>
            <person name="Weinstock G."/>
            <person name="Gibbs R.A."/>
        </authorList>
    </citation>
    <scope>NUCLEOTIDE SEQUENCE [LARGE SCALE GENOMIC DNA]</scope>
    <source>
        <strain evidence="3">LSR1</strain>
    </source>
</reference>
<dbReference type="GeneID" id="107884527"/>
<organism evidence="2 3">
    <name type="scientific">Acyrthosiphon pisum</name>
    <name type="common">Pea aphid</name>
    <dbReference type="NCBI Taxonomy" id="7029"/>
    <lineage>
        <taxon>Eukaryota</taxon>
        <taxon>Metazoa</taxon>
        <taxon>Ecdysozoa</taxon>
        <taxon>Arthropoda</taxon>
        <taxon>Hexapoda</taxon>
        <taxon>Insecta</taxon>
        <taxon>Pterygota</taxon>
        <taxon>Neoptera</taxon>
        <taxon>Paraneoptera</taxon>
        <taxon>Hemiptera</taxon>
        <taxon>Sternorrhyncha</taxon>
        <taxon>Aphidomorpha</taxon>
        <taxon>Aphidoidea</taxon>
        <taxon>Aphididae</taxon>
        <taxon>Macrosiphini</taxon>
        <taxon>Acyrthosiphon</taxon>
    </lineage>
</organism>
<keyword evidence="1" id="KW-1133">Transmembrane helix</keyword>
<dbReference type="KEGG" id="api:107884527"/>
<sequence>MSFNSKEYLLRTIKKHVAQTSPGLIGKYFLKRTLDKRNLCQKIRRTIKKIPKISSKTSGWADKDYGNAEPLDNVRNISNADLIKEMDTFVKTLNEVNRTQIEIETRDQAASETWRLERLSRLTVNNFGRICKMRQTTSCKNIIILYIQFCTIPLIANQYSMVGIWKT</sequence>
<dbReference type="Proteomes" id="UP000007819">
    <property type="component" value="Chromosome A2"/>
</dbReference>
<name>A0A8R2NRT7_ACYPI</name>
<keyword evidence="3" id="KW-1185">Reference proteome</keyword>
<dbReference type="EnsemblMetazoa" id="XM_029490595.1">
    <property type="protein sequence ID" value="XP_029346455.1"/>
    <property type="gene ID" value="LOC107884527"/>
</dbReference>
<protein>
    <submittedName>
        <fullName evidence="2">Uncharacterized protein</fullName>
    </submittedName>
</protein>
<dbReference type="RefSeq" id="XP_016662312.1">
    <property type="nucleotide sequence ID" value="XM_016806823.2"/>
</dbReference>
<feature type="transmembrane region" description="Helical" evidence="1">
    <location>
        <begin position="142"/>
        <end position="165"/>
    </location>
</feature>
<dbReference type="RefSeq" id="XP_029346455.1">
    <property type="nucleotide sequence ID" value="XM_029490595.1"/>
</dbReference>